<evidence type="ECO:0000259" key="1">
    <source>
        <dbReference type="SMART" id="SM00355"/>
    </source>
</evidence>
<dbReference type="Gene3D" id="3.30.160.60">
    <property type="entry name" value="Classic Zinc Finger"/>
    <property type="match status" value="1"/>
</dbReference>
<dbReference type="eggNOG" id="ENOG502STQI">
    <property type="taxonomic scope" value="Eukaryota"/>
</dbReference>
<dbReference type="InterPro" id="IPR013087">
    <property type="entry name" value="Znf_C2H2_type"/>
</dbReference>
<feature type="domain" description="C2H2-type" evidence="1">
    <location>
        <begin position="209"/>
        <end position="236"/>
    </location>
</feature>
<evidence type="ECO:0000313" key="2">
    <source>
        <dbReference type="EMBL" id="EFY88749.1"/>
    </source>
</evidence>
<protein>
    <submittedName>
        <fullName evidence="2">C2H2 type zinc finger domain protein</fullName>
    </submittedName>
</protein>
<dbReference type="HOGENOM" id="CLU_946925_0_0_1"/>
<dbReference type="InParanoid" id="E9E5N6"/>
<keyword evidence="3" id="KW-1185">Reference proteome</keyword>
<dbReference type="Proteomes" id="UP000002499">
    <property type="component" value="Unassembled WGS sequence"/>
</dbReference>
<dbReference type="KEGG" id="maw:19249495"/>
<organism evidence="3">
    <name type="scientific">Metarhizium acridum (strain CQMa 102)</name>
    <dbReference type="NCBI Taxonomy" id="655827"/>
    <lineage>
        <taxon>Eukaryota</taxon>
        <taxon>Fungi</taxon>
        <taxon>Dikarya</taxon>
        <taxon>Ascomycota</taxon>
        <taxon>Pezizomycotina</taxon>
        <taxon>Sordariomycetes</taxon>
        <taxon>Hypocreomycetidae</taxon>
        <taxon>Hypocreales</taxon>
        <taxon>Clavicipitaceae</taxon>
        <taxon>Metarhizium</taxon>
    </lineage>
</organism>
<sequence>MDGSSTDRCALFQSGVPPLENAELSEDHTWNLQASHPQHVPWSLPPTYQTPPFLKGRNSECASCPDNMIYPAMYSGISGSLMADHYSIKWINSPRGDPDDSAFAENLCLESGLSFDPRSHLVELDNVFDTRLAGESAGLASRHLYTETTEDASPESSNASDWVPRDVYEMGFLDEGGNWRCSYAGCRSGSIFHRACDLRKHYASHTKVFFCVRPDCAALGLGFATRKDYERHMRSHEPNIACLDASCSRVFSRMDNMVRLAGEPVAVGANKDPRNEVSPDMGPVKLDDVWWKEEMSNAQQRRL</sequence>
<dbReference type="AlphaFoldDB" id="E9E5N6"/>
<dbReference type="EMBL" id="GL698507">
    <property type="protein sequence ID" value="EFY88749.1"/>
    <property type="molecule type" value="Genomic_DNA"/>
</dbReference>
<name>E9E5N6_METAQ</name>
<gene>
    <name evidence="2" type="ORF">MAC_05184</name>
</gene>
<accession>E9E5N6</accession>
<feature type="domain" description="C2H2-type" evidence="1">
    <location>
        <begin position="179"/>
        <end position="205"/>
    </location>
</feature>
<dbReference type="SMART" id="SM00355">
    <property type="entry name" value="ZnF_C2H2"/>
    <property type="match status" value="2"/>
</dbReference>
<dbReference type="GeneID" id="19249495"/>
<reference evidence="2 3" key="1">
    <citation type="journal article" date="2011" name="PLoS Genet.">
        <title>Genome sequencing and comparative transcriptomics of the model entomopathogenic fungi Metarhizium anisopliae and M. acridum.</title>
        <authorList>
            <person name="Gao Q."/>
            <person name="Jin K."/>
            <person name="Ying S.H."/>
            <person name="Zhang Y."/>
            <person name="Xiao G."/>
            <person name="Shang Y."/>
            <person name="Duan Z."/>
            <person name="Hu X."/>
            <person name="Xie X.Q."/>
            <person name="Zhou G."/>
            <person name="Peng G."/>
            <person name="Luo Z."/>
            <person name="Huang W."/>
            <person name="Wang B."/>
            <person name="Fang W."/>
            <person name="Wang S."/>
            <person name="Zhong Y."/>
            <person name="Ma L.J."/>
            <person name="St Leger R.J."/>
            <person name="Zhao G.P."/>
            <person name="Pei Y."/>
            <person name="Feng M.G."/>
            <person name="Xia Y."/>
            <person name="Wang C."/>
        </authorList>
    </citation>
    <scope>NUCLEOTIDE SEQUENCE [LARGE SCALE GENOMIC DNA]</scope>
    <source>
        <strain evidence="2 3">CQMa 102</strain>
    </source>
</reference>
<evidence type="ECO:0000313" key="3">
    <source>
        <dbReference type="Proteomes" id="UP000002499"/>
    </source>
</evidence>
<proteinExistence type="predicted"/>
<dbReference type="OrthoDB" id="4936203at2759"/>